<protein>
    <submittedName>
        <fullName evidence="2">GNAT family N-acetyltransferase</fullName>
    </submittedName>
</protein>
<comment type="caution">
    <text evidence="2">The sequence shown here is derived from an EMBL/GenBank/DDBJ whole genome shotgun (WGS) entry which is preliminary data.</text>
</comment>
<dbReference type="InterPro" id="IPR000182">
    <property type="entry name" value="GNAT_dom"/>
</dbReference>
<dbReference type="PANTHER" id="PTHR43441">
    <property type="entry name" value="RIBOSOMAL-PROTEIN-SERINE ACETYLTRANSFERASE"/>
    <property type="match status" value="1"/>
</dbReference>
<keyword evidence="3" id="KW-1185">Reference proteome</keyword>
<proteinExistence type="predicted"/>
<dbReference type="Proteomes" id="UP000766550">
    <property type="component" value="Unassembled WGS sequence"/>
</dbReference>
<dbReference type="GO" id="GO:0008999">
    <property type="term" value="F:protein-N-terminal-alanine acetyltransferase activity"/>
    <property type="evidence" value="ECO:0007669"/>
    <property type="project" value="TreeGrafter"/>
</dbReference>
<gene>
    <name evidence="2" type="ORF">KTS45_05010</name>
</gene>
<reference evidence="2 3" key="1">
    <citation type="submission" date="2021-06" db="EMBL/GenBank/DDBJ databases">
        <title>New haloarchaea isolates fom saline soil.</title>
        <authorList>
            <person name="Duran-Viseras A."/>
            <person name="Sanchez-Porro C.S."/>
            <person name="Ventosa A."/>
        </authorList>
    </citation>
    <scope>NUCLEOTIDE SEQUENCE [LARGE SCALE GENOMIC DNA]</scope>
    <source>
        <strain evidence="2 3">JCM 183640</strain>
    </source>
</reference>
<dbReference type="CDD" id="cd04301">
    <property type="entry name" value="NAT_SF"/>
    <property type="match status" value="1"/>
</dbReference>
<dbReference type="OrthoDB" id="120213at2157"/>
<dbReference type="Pfam" id="PF13302">
    <property type="entry name" value="Acetyltransf_3"/>
    <property type="match status" value="1"/>
</dbReference>
<accession>A0A8J7Y971</accession>
<dbReference type="SUPFAM" id="SSF55729">
    <property type="entry name" value="Acyl-CoA N-acyltransferases (Nat)"/>
    <property type="match status" value="1"/>
</dbReference>
<dbReference type="GO" id="GO:1990189">
    <property type="term" value="F:protein N-terminal-serine acetyltransferase activity"/>
    <property type="evidence" value="ECO:0007669"/>
    <property type="project" value="TreeGrafter"/>
</dbReference>
<feature type="domain" description="N-acetyltransferase" evidence="1">
    <location>
        <begin position="12"/>
        <end position="172"/>
    </location>
</feature>
<evidence type="ECO:0000313" key="2">
    <source>
        <dbReference type="EMBL" id="MBV0923554.1"/>
    </source>
</evidence>
<dbReference type="EMBL" id="JAHQXF010000001">
    <property type="protein sequence ID" value="MBV0923554.1"/>
    <property type="molecule type" value="Genomic_DNA"/>
</dbReference>
<dbReference type="InterPro" id="IPR051908">
    <property type="entry name" value="Ribosomal_N-acetyltransferase"/>
</dbReference>
<dbReference type="RefSeq" id="WP_162316678.1">
    <property type="nucleotide sequence ID" value="NZ_JAHQXF010000001.1"/>
</dbReference>
<dbReference type="Gene3D" id="3.40.630.30">
    <property type="match status" value="1"/>
</dbReference>
<evidence type="ECO:0000313" key="3">
    <source>
        <dbReference type="Proteomes" id="UP000766550"/>
    </source>
</evidence>
<dbReference type="PANTHER" id="PTHR43441:SF2">
    <property type="entry name" value="FAMILY ACETYLTRANSFERASE, PUTATIVE (AFU_ORTHOLOGUE AFUA_7G00850)-RELATED"/>
    <property type="match status" value="1"/>
</dbReference>
<dbReference type="AlphaFoldDB" id="A0A8J7Y971"/>
<organism evidence="2 3">
    <name type="scientific">Haloarcula limicola</name>
    <dbReference type="NCBI Taxonomy" id="1429915"/>
    <lineage>
        <taxon>Archaea</taxon>
        <taxon>Methanobacteriati</taxon>
        <taxon>Methanobacteriota</taxon>
        <taxon>Stenosarchaea group</taxon>
        <taxon>Halobacteria</taxon>
        <taxon>Halobacteriales</taxon>
        <taxon>Haloarculaceae</taxon>
        <taxon>Haloarcula</taxon>
    </lineage>
</organism>
<sequence>MPGPAFLRGEKVTLHVIGDDDVSFLYETINDPEVRTGLSFARPKTERAEREWVESVTDPDADDVHFLICDDGDPVGTVGLRDLDTRIGNAEIGCYLVPDAWGKGYATDAVRALLGHAFEQLRLHRVHARAVADNQGSKRVLEKVGFEREGVMRDHWYRDGGYEDVYLYGLLEREWRD</sequence>
<dbReference type="PROSITE" id="PS51186">
    <property type="entry name" value="GNAT"/>
    <property type="match status" value="1"/>
</dbReference>
<name>A0A8J7Y971_9EURY</name>
<evidence type="ECO:0000259" key="1">
    <source>
        <dbReference type="PROSITE" id="PS51186"/>
    </source>
</evidence>
<dbReference type="GO" id="GO:0005737">
    <property type="term" value="C:cytoplasm"/>
    <property type="evidence" value="ECO:0007669"/>
    <property type="project" value="TreeGrafter"/>
</dbReference>
<dbReference type="InterPro" id="IPR016181">
    <property type="entry name" value="Acyl_CoA_acyltransferase"/>
</dbReference>